<gene>
    <name evidence="1" type="ORF">ABVK25_011629</name>
</gene>
<protein>
    <submittedName>
        <fullName evidence="1">Uncharacterized protein</fullName>
    </submittedName>
</protein>
<accession>A0ABR4ALP0</accession>
<dbReference type="EMBL" id="JBHFEH010000108">
    <property type="protein sequence ID" value="KAL2046657.1"/>
    <property type="molecule type" value="Genomic_DNA"/>
</dbReference>
<dbReference type="Proteomes" id="UP001590951">
    <property type="component" value="Unassembled WGS sequence"/>
</dbReference>
<evidence type="ECO:0000313" key="1">
    <source>
        <dbReference type="EMBL" id="KAL2046657.1"/>
    </source>
</evidence>
<comment type="caution">
    <text evidence="1">The sequence shown here is derived from an EMBL/GenBank/DDBJ whole genome shotgun (WGS) entry which is preliminary data.</text>
</comment>
<sequence>MSSLSKWSAVRFDAGGHTSITYNPGQQIPIGTYRLRFDRDIKNFKLKAKAANSTVDNHRFESQKISQNNFVTERRWTHNKPEYRWISFTMSFDGPAGSTVKCELIRN</sequence>
<name>A0ABR4ALP0_9LECA</name>
<reference evidence="1 2" key="1">
    <citation type="submission" date="2024-09" db="EMBL/GenBank/DDBJ databases">
        <title>Rethinking Asexuality: The Enigmatic Case of Functional Sexual Genes in Lepraria (Stereocaulaceae).</title>
        <authorList>
            <person name="Doellman M."/>
            <person name="Sun Y."/>
            <person name="Barcenas-Pena A."/>
            <person name="Lumbsch H.T."/>
            <person name="Grewe F."/>
        </authorList>
    </citation>
    <scope>NUCLEOTIDE SEQUENCE [LARGE SCALE GENOMIC DNA]</scope>
    <source>
        <strain evidence="1 2">Grewe 0041</strain>
    </source>
</reference>
<keyword evidence="2" id="KW-1185">Reference proteome</keyword>
<proteinExistence type="predicted"/>
<evidence type="ECO:0000313" key="2">
    <source>
        <dbReference type="Proteomes" id="UP001590951"/>
    </source>
</evidence>
<organism evidence="1 2">
    <name type="scientific">Lepraria finkii</name>
    <dbReference type="NCBI Taxonomy" id="1340010"/>
    <lineage>
        <taxon>Eukaryota</taxon>
        <taxon>Fungi</taxon>
        <taxon>Dikarya</taxon>
        <taxon>Ascomycota</taxon>
        <taxon>Pezizomycotina</taxon>
        <taxon>Lecanoromycetes</taxon>
        <taxon>OSLEUM clade</taxon>
        <taxon>Lecanoromycetidae</taxon>
        <taxon>Lecanorales</taxon>
        <taxon>Lecanorineae</taxon>
        <taxon>Stereocaulaceae</taxon>
        <taxon>Lepraria</taxon>
    </lineage>
</organism>